<reference evidence="10" key="1">
    <citation type="journal article" date="2020" name="bioRxiv">
        <title>Comparative genomics of Chlamydomonas.</title>
        <authorList>
            <person name="Craig R.J."/>
            <person name="Hasan A.R."/>
            <person name="Ness R.W."/>
            <person name="Keightley P.D."/>
        </authorList>
    </citation>
    <scope>NUCLEOTIDE SEQUENCE</scope>
    <source>
        <strain evidence="10">CCAP 11/70</strain>
    </source>
</reference>
<comment type="caution">
    <text evidence="10">The sequence shown here is derived from an EMBL/GenBank/DDBJ whole genome shotgun (WGS) entry which is preliminary data.</text>
</comment>
<comment type="similarity">
    <text evidence="1">Belongs to the glycerophosphoryl diester phosphodiesterase family.</text>
</comment>
<name>A0A836BWA3_9CHLO</name>
<evidence type="ECO:0000256" key="4">
    <source>
        <dbReference type="ARBA" id="ARBA00022798"/>
    </source>
</evidence>
<dbReference type="OrthoDB" id="1058301at2759"/>
<dbReference type="Gene3D" id="3.20.20.190">
    <property type="entry name" value="Phosphatidylinositol (PI) phosphodiesterase"/>
    <property type="match status" value="1"/>
</dbReference>
<feature type="domain" description="GP-PDE" evidence="9">
    <location>
        <begin position="28"/>
        <end position="366"/>
    </location>
</feature>
<dbReference type="PANTHER" id="PTHR43620:SF7">
    <property type="entry name" value="GLYCEROPHOSPHODIESTER PHOSPHODIESTERASE GDPD5-RELATED"/>
    <property type="match status" value="1"/>
</dbReference>
<sequence length="399" mass="44138">MRAINAAILLLALAATAQASAFYPRKQPYTIGHRGASGLRPEHTIAAYQLAIDLGADFIECDVVLTRDLVPVCRHEPLLSGTTDADQKFPDRIRSYIVDGYNWTGVFSTDLTLAEVKTLRAKQQFAERDQSYNGQFEVPTLEEYIKLAQSNPNRTVGIYPETKHPTWHDSLPQVKAADTTMSDIVLNMLRKYGYRGPVNSAAWVRRPAFIQSFEVGNLKYLSKKTCIPLVQLMDYFDTPVPDLANTTYADLMTDMGIAEVATYAAGVGPWKNTLLVPAANALANATNGANLASSGLAERIRRAGMQANGTCHRLCPQMHPYTFRDEAYRLKYGNFSSSYDEYEAYFVRLGIDGAFTDFPGTLSTWLGIKAQEGGRLWNTITLNAKPKAKAGNPAKCNRV</sequence>
<dbReference type="PROSITE" id="PS51704">
    <property type="entry name" value="GP_PDE"/>
    <property type="match status" value="1"/>
</dbReference>
<feature type="signal peptide" evidence="8">
    <location>
        <begin position="1"/>
        <end position="19"/>
    </location>
</feature>
<evidence type="ECO:0000256" key="5">
    <source>
        <dbReference type="ARBA" id="ARBA00022801"/>
    </source>
</evidence>
<organism evidence="10 11">
    <name type="scientific">Edaphochlamys debaryana</name>
    <dbReference type="NCBI Taxonomy" id="47281"/>
    <lineage>
        <taxon>Eukaryota</taxon>
        <taxon>Viridiplantae</taxon>
        <taxon>Chlorophyta</taxon>
        <taxon>core chlorophytes</taxon>
        <taxon>Chlorophyceae</taxon>
        <taxon>CS clade</taxon>
        <taxon>Chlamydomonadales</taxon>
        <taxon>Chlamydomonadales incertae sedis</taxon>
        <taxon>Edaphochlamys</taxon>
    </lineage>
</organism>
<evidence type="ECO:0000256" key="3">
    <source>
        <dbReference type="ARBA" id="ARBA00022729"/>
    </source>
</evidence>
<comment type="catalytic activity">
    <reaction evidence="7">
        <text>a sn-glycero-3-phosphodiester + H2O = an alcohol + sn-glycerol 3-phosphate + H(+)</text>
        <dbReference type="Rhea" id="RHEA:12969"/>
        <dbReference type="ChEBI" id="CHEBI:15377"/>
        <dbReference type="ChEBI" id="CHEBI:15378"/>
        <dbReference type="ChEBI" id="CHEBI:30879"/>
        <dbReference type="ChEBI" id="CHEBI:57597"/>
        <dbReference type="ChEBI" id="CHEBI:83408"/>
        <dbReference type="EC" id="3.1.4.46"/>
    </reaction>
</comment>
<dbReference type="CDD" id="cd08602">
    <property type="entry name" value="GDPD_ScGlpQ1_like"/>
    <property type="match status" value="1"/>
</dbReference>
<gene>
    <name evidence="10" type="ORF">HYH03_010466</name>
</gene>
<protein>
    <recommendedName>
        <fullName evidence="2">glycerophosphodiester phosphodiesterase</fullName>
        <ecNumber evidence="2">3.1.4.46</ecNumber>
    </recommendedName>
</protein>
<evidence type="ECO:0000256" key="2">
    <source>
        <dbReference type="ARBA" id="ARBA00012247"/>
    </source>
</evidence>
<keyword evidence="5" id="KW-0378">Hydrolase</keyword>
<feature type="chain" id="PRO_5032539988" description="glycerophosphodiester phosphodiesterase" evidence="8">
    <location>
        <begin position="20"/>
        <end position="399"/>
    </location>
</feature>
<proteinExistence type="inferred from homology"/>
<evidence type="ECO:0000313" key="11">
    <source>
        <dbReference type="Proteomes" id="UP000612055"/>
    </source>
</evidence>
<dbReference type="EC" id="3.1.4.46" evidence="2"/>
<evidence type="ECO:0000256" key="7">
    <source>
        <dbReference type="ARBA" id="ARBA00047512"/>
    </source>
</evidence>
<dbReference type="GO" id="GO:0006629">
    <property type="term" value="P:lipid metabolic process"/>
    <property type="evidence" value="ECO:0007669"/>
    <property type="project" value="InterPro"/>
</dbReference>
<keyword evidence="6" id="KW-0325">Glycoprotein</keyword>
<keyword evidence="3 8" id="KW-0732">Signal</keyword>
<dbReference type="EMBL" id="JAEHOE010000055">
    <property type="protein sequence ID" value="KAG2491260.1"/>
    <property type="molecule type" value="Genomic_DNA"/>
</dbReference>
<dbReference type="InterPro" id="IPR030395">
    <property type="entry name" value="GP_PDE_dom"/>
</dbReference>
<keyword evidence="11" id="KW-1185">Reference proteome</keyword>
<dbReference type="FunFam" id="3.20.20.190:FF:000023">
    <property type="entry name" value="Glycerophosphodiester phosphodiesterase GDPD5"/>
    <property type="match status" value="1"/>
</dbReference>
<evidence type="ECO:0000256" key="6">
    <source>
        <dbReference type="ARBA" id="ARBA00023180"/>
    </source>
</evidence>
<dbReference type="PANTHER" id="PTHR43620">
    <property type="entry name" value="GLYCEROPHOSPHORYL DIESTER PHOSPHODIESTERASE"/>
    <property type="match status" value="1"/>
</dbReference>
<dbReference type="GO" id="GO:0008889">
    <property type="term" value="F:glycerophosphodiester phosphodiesterase activity"/>
    <property type="evidence" value="ECO:0007669"/>
    <property type="project" value="UniProtKB-EC"/>
</dbReference>
<evidence type="ECO:0000256" key="8">
    <source>
        <dbReference type="SAM" id="SignalP"/>
    </source>
</evidence>
<accession>A0A836BWA3</accession>
<dbReference type="InterPro" id="IPR017946">
    <property type="entry name" value="PLC-like_Pdiesterase_TIM-brl"/>
</dbReference>
<evidence type="ECO:0000259" key="9">
    <source>
        <dbReference type="PROSITE" id="PS51704"/>
    </source>
</evidence>
<dbReference type="Proteomes" id="UP000612055">
    <property type="component" value="Unassembled WGS sequence"/>
</dbReference>
<dbReference type="SUPFAM" id="SSF51695">
    <property type="entry name" value="PLC-like phosphodiesterases"/>
    <property type="match status" value="1"/>
</dbReference>
<keyword evidence="4" id="KW-0319">Glycerol metabolism</keyword>
<evidence type="ECO:0000256" key="1">
    <source>
        <dbReference type="ARBA" id="ARBA00007277"/>
    </source>
</evidence>
<evidence type="ECO:0000313" key="10">
    <source>
        <dbReference type="EMBL" id="KAG2491260.1"/>
    </source>
</evidence>
<dbReference type="Pfam" id="PF03009">
    <property type="entry name" value="GDPD"/>
    <property type="match status" value="1"/>
</dbReference>
<dbReference type="GO" id="GO:0006071">
    <property type="term" value="P:glycerol metabolic process"/>
    <property type="evidence" value="ECO:0007669"/>
    <property type="project" value="UniProtKB-KW"/>
</dbReference>
<dbReference type="AlphaFoldDB" id="A0A836BWA3"/>